<comment type="caution">
    <text evidence="1">The sequence shown here is derived from an EMBL/GenBank/DDBJ whole genome shotgun (WGS) entry which is preliminary data.</text>
</comment>
<dbReference type="AlphaFoldDB" id="A0A433QML7"/>
<dbReference type="Proteomes" id="UP000274822">
    <property type="component" value="Unassembled WGS sequence"/>
</dbReference>
<organism evidence="1 2">
    <name type="scientific">Jimgerdemannia flammicorona</name>
    <dbReference type="NCBI Taxonomy" id="994334"/>
    <lineage>
        <taxon>Eukaryota</taxon>
        <taxon>Fungi</taxon>
        <taxon>Fungi incertae sedis</taxon>
        <taxon>Mucoromycota</taxon>
        <taxon>Mucoromycotina</taxon>
        <taxon>Endogonomycetes</taxon>
        <taxon>Endogonales</taxon>
        <taxon>Endogonaceae</taxon>
        <taxon>Jimgerdemannia</taxon>
    </lineage>
</organism>
<name>A0A433QML7_9FUNG</name>
<evidence type="ECO:0000313" key="2">
    <source>
        <dbReference type="Proteomes" id="UP000274822"/>
    </source>
</evidence>
<proteinExistence type="predicted"/>
<dbReference type="EMBL" id="RBNJ01003371">
    <property type="protein sequence ID" value="RUS31009.1"/>
    <property type="molecule type" value="Genomic_DNA"/>
</dbReference>
<keyword evidence="2" id="KW-1185">Reference proteome</keyword>
<evidence type="ECO:0000313" key="1">
    <source>
        <dbReference type="EMBL" id="RUS31009.1"/>
    </source>
</evidence>
<reference evidence="1 2" key="1">
    <citation type="journal article" date="2018" name="New Phytol.">
        <title>Phylogenomics of Endogonaceae and evolution of mycorrhizas within Mucoromycota.</title>
        <authorList>
            <person name="Chang Y."/>
            <person name="Desiro A."/>
            <person name="Na H."/>
            <person name="Sandor L."/>
            <person name="Lipzen A."/>
            <person name="Clum A."/>
            <person name="Barry K."/>
            <person name="Grigoriev I.V."/>
            <person name="Martin F.M."/>
            <person name="Stajich J.E."/>
            <person name="Smith M.E."/>
            <person name="Bonito G."/>
            <person name="Spatafora J.W."/>
        </authorList>
    </citation>
    <scope>NUCLEOTIDE SEQUENCE [LARGE SCALE GENOMIC DNA]</scope>
    <source>
        <strain evidence="1 2">AD002</strain>
    </source>
</reference>
<sequence length="80" mass="9230">MPDASFVLVYRNPLKTELDRFSKLHNAINWRFAQMRWRGSGIKHRPLIVMHAYAFLEMDTIQDLRSSLSPTSPAAPLTES</sequence>
<gene>
    <name evidence="1" type="ORF">BC938DRAFT_478625</name>
</gene>
<accession>A0A433QML7</accession>
<protein>
    <submittedName>
        <fullName evidence="1">Uncharacterized protein</fullName>
    </submittedName>
</protein>